<accession>I3D222</accession>
<dbReference type="PATRIC" id="fig|859350.6.peg.1195"/>
<dbReference type="EMBL" id="AEXL02000098">
    <property type="protein sequence ID" value="EIJ65765.1"/>
    <property type="molecule type" value="Genomic_DNA"/>
</dbReference>
<sequence length="470" mass="53084">MKYLVIFLLLASFSVIAFAEPIPEPKSESNITNENCGSGTTLQNGICVVDKSQNMSSKSSEKWPSPYQKDNKVSGSIMTISNNVIPPGQTMFVNGTFNQQSDDFTVNIFKDYEDSRDLVLTLSPSSHEFGGFNFNFTIPNNWKLGNYHIVLENGLQEMDWQFVVRQNHSGGSLDHTVYPVPWMIESPLKQFKSGIPIDEIQCNESLILVIKNNNTPACVKEQTLLKLVERELIITSKTERDLMLDAGYKLYPGVGWVQGGQENLISSEPESPPISVDHQNLIDARNKLREAYHANASLGPFNIKDVIVGYGIGDGFLVVDILEKYYDSDADRKSIIQKITDITGEKVDIEFNSSVAIIPTSIESVFPYIWNGFLHRNGIEFTPKEQSYSNTDIGFRDVNRVCSPIIASNGTELYISSVFVYEPFEITGTYVDKIKPDDCYKIWKTDAILVEPTRELGMWLENYWEKEHEN</sequence>
<protein>
    <submittedName>
        <fullName evidence="1">Uncharacterized protein</fullName>
    </submittedName>
</protein>
<evidence type="ECO:0000313" key="1">
    <source>
        <dbReference type="EMBL" id="EIJ65765.1"/>
    </source>
</evidence>
<gene>
    <name evidence="1" type="ORF">BD31_I0816</name>
</gene>
<comment type="caution">
    <text evidence="1">The sequence shown here is derived from an EMBL/GenBank/DDBJ whole genome shotgun (WGS) entry which is preliminary data.</text>
</comment>
<name>I3D222_9ARCH</name>
<proteinExistence type="predicted"/>
<dbReference type="Proteomes" id="UP000003423">
    <property type="component" value="Unassembled WGS sequence"/>
</dbReference>
<organism evidence="1 2">
    <name type="scientific">Candidatus Nitrosopumilus salarius BD31</name>
    <dbReference type="NCBI Taxonomy" id="859350"/>
    <lineage>
        <taxon>Archaea</taxon>
        <taxon>Nitrososphaerota</taxon>
        <taxon>Nitrososphaeria</taxon>
        <taxon>Nitrosopumilales</taxon>
        <taxon>Nitrosopumilaceae</taxon>
        <taxon>Nitrosopumilus</taxon>
    </lineage>
</organism>
<dbReference type="AlphaFoldDB" id="I3D222"/>
<evidence type="ECO:0000313" key="2">
    <source>
        <dbReference type="Proteomes" id="UP000003423"/>
    </source>
</evidence>
<reference evidence="1 2" key="1">
    <citation type="journal article" date="2012" name="J. Bacteriol.">
        <title>Genome sequence of "Candidatus Nitrosopumilus salaria" BD31, an ammonia-oxidizing archaeon from the San Francisco Bay estuary.</title>
        <authorList>
            <person name="Mosier A.C."/>
            <person name="Allen E.E."/>
            <person name="Kim M."/>
            <person name="Ferriera S."/>
            <person name="Francis C.A."/>
        </authorList>
    </citation>
    <scope>NUCLEOTIDE SEQUENCE [LARGE SCALE GENOMIC DNA]</scope>
    <source>
        <strain evidence="1 2">BD31</strain>
    </source>
</reference>
<dbReference type="RefSeq" id="WP_008299770.1">
    <property type="nucleotide sequence ID" value="NZ_AEXL02000098.1"/>
</dbReference>
<keyword evidence="2" id="KW-1185">Reference proteome</keyword>